<accession>A0AAV9PK08</accession>
<protein>
    <submittedName>
        <fullName evidence="2">Uncharacterized protein</fullName>
    </submittedName>
</protein>
<dbReference type="EMBL" id="JAVRRT010000004">
    <property type="protein sequence ID" value="KAK5173132.1"/>
    <property type="molecule type" value="Genomic_DNA"/>
</dbReference>
<evidence type="ECO:0000256" key="1">
    <source>
        <dbReference type="SAM" id="MobiDB-lite"/>
    </source>
</evidence>
<comment type="caution">
    <text evidence="2">The sequence shown here is derived from an EMBL/GenBank/DDBJ whole genome shotgun (WGS) entry which is preliminary data.</text>
</comment>
<dbReference type="RefSeq" id="XP_064661850.1">
    <property type="nucleotide sequence ID" value="XM_064800511.1"/>
</dbReference>
<sequence>MKLPARKLYNLKGPPRLIHVVQEEAKSYNIETASTLQVQGVQGGIHSPDAVYGPQSTTPSNVVASPQVVNLLHPQWFLQSDQDEGTMGFSIPPESGPSATPGAASHPPFQTPTDKEWALVTLRGCVAKIKRITTQLTSWTDQHFDQQPWTTQVLMFMERKDMLPAMETNLNRYGAEMLGRDPIPPEFEKGLLLGYWLDVSSALDAVRTMDQQLEQWRSQILLDLQDYLWPMHDPEILLEHQQKMQEEVDAEEGSAQPPA</sequence>
<keyword evidence="3" id="KW-1185">Reference proteome</keyword>
<name>A0AAV9PK08_9PEZI</name>
<organism evidence="2 3">
    <name type="scientific">Saxophila tyrrhenica</name>
    <dbReference type="NCBI Taxonomy" id="1690608"/>
    <lineage>
        <taxon>Eukaryota</taxon>
        <taxon>Fungi</taxon>
        <taxon>Dikarya</taxon>
        <taxon>Ascomycota</taxon>
        <taxon>Pezizomycotina</taxon>
        <taxon>Dothideomycetes</taxon>
        <taxon>Dothideomycetidae</taxon>
        <taxon>Mycosphaerellales</taxon>
        <taxon>Extremaceae</taxon>
        <taxon>Saxophila</taxon>
    </lineage>
</organism>
<dbReference type="GeneID" id="89924601"/>
<evidence type="ECO:0000313" key="2">
    <source>
        <dbReference type="EMBL" id="KAK5173132.1"/>
    </source>
</evidence>
<feature type="region of interest" description="Disordered" evidence="1">
    <location>
        <begin position="83"/>
        <end position="112"/>
    </location>
</feature>
<reference evidence="2 3" key="1">
    <citation type="submission" date="2023-08" db="EMBL/GenBank/DDBJ databases">
        <title>Black Yeasts Isolated from many extreme environments.</title>
        <authorList>
            <person name="Coleine C."/>
            <person name="Stajich J.E."/>
            <person name="Selbmann L."/>
        </authorList>
    </citation>
    <scope>NUCLEOTIDE SEQUENCE [LARGE SCALE GENOMIC DNA]</scope>
    <source>
        <strain evidence="2 3">CCFEE 5935</strain>
    </source>
</reference>
<proteinExistence type="predicted"/>
<gene>
    <name evidence="2" type="ORF">LTR77_003254</name>
</gene>
<dbReference type="AlphaFoldDB" id="A0AAV9PK08"/>
<evidence type="ECO:0000313" key="3">
    <source>
        <dbReference type="Proteomes" id="UP001337655"/>
    </source>
</evidence>
<dbReference type="Proteomes" id="UP001337655">
    <property type="component" value="Unassembled WGS sequence"/>
</dbReference>